<reference evidence="2 3" key="1">
    <citation type="submission" date="2023-02" db="EMBL/GenBank/DDBJ databases">
        <title>LHISI_Scaffold_Assembly.</title>
        <authorList>
            <person name="Stuart O.P."/>
            <person name="Cleave R."/>
            <person name="Magrath M.J.L."/>
            <person name="Mikheyev A.S."/>
        </authorList>
    </citation>
    <scope>NUCLEOTIDE SEQUENCE [LARGE SCALE GENOMIC DNA]</scope>
    <source>
        <strain evidence="2">Daus_M_001</strain>
        <tissue evidence="2">Leg muscle</tissue>
    </source>
</reference>
<feature type="region of interest" description="Disordered" evidence="1">
    <location>
        <begin position="1"/>
        <end position="22"/>
    </location>
</feature>
<protein>
    <submittedName>
        <fullName evidence="2">Uncharacterized protein</fullName>
    </submittedName>
</protein>
<gene>
    <name evidence="2" type="ORF">PR048_022808</name>
</gene>
<dbReference type="EMBL" id="JARBHB010000009">
    <property type="protein sequence ID" value="KAJ8874918.1"/>
    <property type="molecule type" value="Genomic_DNA"/>
</dbReference>
<comment type="caution">
    <text evidence="2">The sequence shown here is derived from an EMBL/GenBank/DDBJ whole genome shotgun (WGS) entry which is preliminary data.</text>
</comment>
<proteinExistence type="predicted"/>
<name>A0ABQ9GSC9_9NEOP</name>
<evidence type="ECO:0000313" key="2">
    <source>
        <dbReference type="EMBL" id="KAJ8874918.1"/>
    </source>
</evidence>
<accession>A0ABQ9GSC9</accession>
<evidence type="ECO:0000256" key="1">
    <source>
        <dbReference type="SAM" id="MobiDB-lite"/>
    </source>
</evidence>
<evidence type="ECO:0000313" key="3">
    <source>
        <dbReference type="Proteomes" id="UP001159363"/>
    </source>
</evidence>
<sequence>MYRLSAMASMKKPNTMMSKDRWDSRTTSRHGYFSRSPGHSGVVVRLLASLLGKPRSILGEAAPGLSHVGIVPDDASGWRVFSGISCFPHTFVPALLHTPPSSALNISLSWPVSRWAEKSFSGSQSCSTKGERFGRLLTSRSWEPMRVSVEQRWNTRAGGNGRSPRKPADQRYRPAPFLRVKIPGGDPAGNRTRCEANSLTTTPPRPLDCLGLAILPLVHREPSSSPYLDFLFHRVADRDRFPDFRKWELCWTMPQVGRFSRGPPVFLRPCIPAPLHAHLASPSSALNTSINGVPLPSHPQSRKVGKHYKLSLTQRQEYQHQFEIVTPPPHPRMAGQPSSRLTISLLY</sequence>
<organism evidence="2 3">
    <name type="scientific">Dryococelus australis</name>
    <dbReference type="NCBI Taxonomy" id="614101"/>
    <lineage>
        <taxon>Eukaryota</taxon>
        <taxon>Metazoa</taxon>
        <taxon>Ecdysozoa</taxon>
        <taxon>Arthropoda</taxon>
        <taxon>Hexapoda</taxon>
        <taxon>Insecta</taxon>
        <taxon>Pterygota</taxon>
        <taxon>Neoptera</taxon>
        <taxon>Polyneoptera</taxon>
        <taxon>Phasmatodea</taxon>
        <taxon>Verophasmatodea</taxon>
        <taxon>Anareolatae</taxon>
        <taxon>Phasmatidae</taxon>
        <taxon>Eurycanthinae</taxon>
        <taxon>Dryococelus</taxon>
    </lineage>
</organism>
<dbReference type="Proteomes" id="UP001159363">
    <property type="component" value="Chromosome 8"/>
</dbReference>
<keyword evidence="3" id="KW-1185">Reference proteome</keyword>